<evidence type="ECO:0000256" key="1">
    <source>
        <dbReference type="ARBA" id="ARBA00006484"/>
    </source>
</evidence>
<proteinExistence type="inferred from homology"/>
<dbReference type="PANTHER" id="PTHR43490">
    <property type="entry name" value="(+)-NEOMENTHOL DEHYDROGENASE"/>
    <property type="match status" value="1"/>
</dbReference>
<evidence type="ECO:0000256" key="2">
    <source>
        <dbReference type="ARBA" id="ARBA00022857"/>
    </source>
</evidence>
<protein>
    <submittedName>
        <fullName evidence="5">(+)-neomenthol dehydrogenase-like isoform X1</fullName>
    </submittedName>
</protein>
<dbReference type="InterPro" id="IPR002347">
    <property type="entry name" value="SDR_fam"/>
</dbReference>
<sequence>MARNENRGKEATSKLHQSGLSNVVFHQLDVLDTESIKSLAKFMETEFGRLDILVNNAGASGVVVDEDGPRALNVDPANWQGSLLTLYKTLSKLFHWFNVRLQEQG</sequence>
<dbReference type="SUPFAM" id="SSF51735">
    <property type="entry name" value="NAD(P)-binding Rossmann-fold domains"/>
    <property type="match status" value="1"/>
</dbReference>
<evidence type="ECO:0000256" key="3">
    <source>
        <dbReference type="ARBA" id="ARBA00023002"/>
    </source>
</evidence>
<evidence type="ECO:0000313" key="4">
    <source>
        <dbReference type="Proteomes" id="UP001652660"/>
    </source>
</evidence>
<dbReference type="RefSeq" id="XP_071921420.1">
    <property type="nucleotide sequence ID" value="XM_072065319.1"/>
</dbReference>
<keyword evidence="3" id="KW-0560">Oxidoreductase</keyword>
<organism evidence="4 5">
    <name type="scientific">Coffea arabica</name>
    <name type="common">Arabian coffee</name>
    <dbReference type="NCBI Taxonomy" id="13443"/>
    <lineage>
        <taxon>Eukaryota</taxon>
        <taxon>Viridiplantae</taxon>
        <taxon>Streptophyta</taxon>
        <taxon>Embryophyta</taxon>
        <taxon>Tracheophyta</taxon>
        <taxon>Spermatophyta</taxon>
        <taxon>Magnoliopsida</taxon>
        <taxon>eudicotyledons</taxon>
        <taxon>Gunneridae</taxon>
        <taxon>Pentapetalae</taxon>
        <taxon>asterids</taxon>
        <taxon>lamiids</taxon>
        <taxon>Gentianales</taxon>
        <taxon>Rubiaceae</taxon>
        <taxon>Ixoroideae</taxon>
        <taxon>Gardenieae complex</taxon>
        <taxon>Bertiereae - Coffeeae clade</taxon>
        <taxon>Coffeeae</taxon>
        <taxon>Coffea</taxon>
    </lineage>
</organism>
<keyword evidence="4" id="KW-1185">Reference proteome</keyword>
<reference evidence="5" key="1">
    <citation type="submission" date="2025-08" db="UniProtKB">
        <authorList>
            <consortium name="RefSeq"/>
        </authorList>
    </citation>
    <scope>IDENTIFICATION</scope>
    <source>
        <tissue evidence="5">Leaves</tissue>
    </source>
</reference>
<accession>A0ABM4VPF7</accession>
<comment type="similarity">
    <text evidence="1">Belongs to the short-chain dehydrogenases/reductases (SDR) family.</text>
</comment>
<dbReference type="InterPro" id="IPR036291">
    <property type="entry name" value="NAD(P)-bd_dom_sf"/>
</dbReference>
<dbReference type="PANTHER" id="PTHR43490:SF73">
    <property type="entry name" value="OS07G0685800 PROTEIN"/>
    <property type="match status" value="1"/>
</dbReference>
<dbReference type="Pfam" id="PF00106">
    <property type="entry name" value="adh_short"/>
    <property type="match status" value="1"/>
</dbReference>
<dbReference type="Gene3D" id="3.40.50.720">
    <property type="entry name" value="NAD(P)-binding Rossmann-like Domain"/>
    <property type="match status" value="1"/>
</dbReference>
<keyword evidence="2" id="KW-0521">NADP</keyword>
<gene>
    <name evidence="5" type="primary">LOC140014438</name>
</gene>
<name>A0ABM4VPF7_COFAR</name>
<dbReference type="GeneID" id="140014438"/>
<dbReference type="Proteomes" id="UP001652660">
    <property type="component" value="Chromosome 9c"/>
</dbReference>
<evidence type="ECO:0000313" key="5">
    <source>
        <dbReference type="RefSeq" id="XP_071921420.1"/>
    </source>
</evidence>